<name>A0A2A9MD72_BESBE</name>
<feature type="compositionally biased region" description="Basic residues" evidence="2">
    <location>
        <begin position="2203"/>
        <end position="2221"/>
    </location>
</feature>
<dbReference type="GeneID" id="40310409"/>
<feature type="compositionally biased region" description="Low complexity" evidence="2">
    <location>
        <begin position="82"/>
        <end position="98"/>
    </location>
</feature>
<feature type="compositionally biased region" description="Basic and acidic residues" evidence="2">
    <location>
        <begin position="1693"/>
        <end position="1704"/>
    </location>
</feature>
<feature type="compositionally biased region" description="Basic and acidic residues" evidence="2">
    <location>
        <begin position="1876"/>
        <end position="1915"/>
    </location>
</feature>
<feature type="compositionally biased region" description="Basic and acidic residues" evidence="2">
    <location>
        <begin position="301"/>
        <end position="313"/>
    </location>
</feature>
<feature type="compositionally biased region" description="Acidic residues" evidence="2">
    <location>
        <begin position="2262"/>
        <end position="2271"/>
    </location>
</feature>
<dbReference type="VEuPathDB" id="ToxoDB:BESB_054800"/>
<protein>
    <submittedName>
        <fullName evidence="3">Uncharacterized protein</fullName>
    </submittedName>
</protein>
<feature type="compositionally biased region" description="Low complexity" evidence="2">
    <location>
        <begin position="47"/>
        <end position="58"/>
    </location>
</feature>
<feature type="region of interest" description="Disordered" evidence="2">
    <location>
        <begin position="994"/>
        <end position="1076"/>
    </location>
</feature>
<feature type="compositionally biased region" description="Basic and acidic residues" evidence="2">
    <location>
        <begin position="2052"/>
        <end position="2089"/>
    </location>
</feature>
<feature type="compositionally biased region" description="Low complexity" evidence="2">
    <location>
        <begin position="1162"/>
        <end position="1172"/>
    </location>
</feature>
<feature type="compositionally biased region" description="Basic and acidic residues" evidence="2">
    <location>
        <begin position="225"/>
        <end position="238"/>
    </location>
</feature>
<feature type="compositionally biased region" description="Low complexity" evidence="2">
    <location>
        <begin position="1039"/>
        <end position="1074"/>
    </location>
</feature>
<gene>
    <name evidence="3" type="ORF">BESB_054800</name>
</gene>
<dbReference type="RefSeq" id="XP_029219838.1">
    <property type="nucleotide sequence ID" value="XM_029363915.1"/>
</dbReference>
<evidence type="ECO:0000313" key="4">
    <source>
        <dbReference type="Proteomes" id="UP000224006"/>
    </source>
</evidence>
<proteinExistence type="predicted"/>
<feature type="compositionally biased region" description="Low complexity" evidence="2">
    <location>
        <begin position="198"/>
        <end position="217"/>
    </location>
</feature>
<organism evidence="3 4">
    <name type="scientific">Besnoitia besnoiti</name>
    <name type="common">Apicomplexan protozoan</name>
    <dbReference type="NCBI Taxonomy" id="94643"/>
    <lineage>
        <taxon>Eukaryota</taxon>
        <taxon>Sar</taxon>
        <taxon>Alveolata</taxon>
        <taxon>Apicomplexa</taxon>
        <taxon>Conoidasida</taxon>
        <taxon>Coccidia</taxon>
        <taxon>Eucoccidiorida</taxon>
        <taxon>Eimeriorina</taxon>
        <taxon>Sarcocystidae</taxon>
        <taxon>Besnoitia</taxon>
    </lineage>
</organism>
<feature type="compositionally biased region" description="Basic and acidic residues" evidence="2">
    <location>
        <begin position="1747"/>
        <end position="1772"/>
    </location>
</feature>
<feature type="compositionally biased region" description="Basic residues" evidence="2">
    <location>
        <begin position="548"/>
        <end position="562"/>
    </location>
</feature>
<dbReference type="Proteomes" id="UP000224006">
    <property type="component" value="Chromosome IV"/>
</dbReference>
<feature type="compositionally biased region" description="Low complexity" evidence="2">
    <location>
        <begin position="1840"/>
        <end position="1852"/>
    </location>
</feature>
<feature type="coiled-coil region" evidence="1">
    <location>
        <begin position="844"/>
        <end position="916"/>
    </location>
</feature>
<feature type="region of interest" description="Disordered" evidence="2">
    <location>
        <begin position="198"/>
        <end position="319"/>
    </location>
</feature>
<feature type="region of interest" description="Disordered" evidence="2">
    <location>
        <begin position="372"/>
        <end position="574"/>
    </location>
</feature>
<feature type="region of interest" description="Disordered" evidence="2">
    <location>
        <begin position="47"/>
        <end position="129"/>
    </location>
</feature>
<keyword evidence="1" id="KW-0175">Coiled coil</keyword>
<feature type="compositionally biased region" description="Basic and acidic residues" evidence="2">
    <location>
        <begin position="1437"/>
        <end position="1453"/>
    </location>
</feature>
<feature type="compositionally biased region" description="Basic and acidic residues" evidence="2">
    <location>
        <begin position="475"/>
        <end position="495"/>
    </location>
</feature>
<feature type="compositionally biased region" description="Basic and acidic residues" evidence="2">
    <location>
        <begin position="644"/>
        <end position="657"/>
    </location>
</feature>
<feature type="region of interest" description="Disordered" evidence="2">
    <location>
        <begin position="588"/>
        <end position="612"/>
    </location>
</feature>
<evidence type="ECO:0000313" key="3">
    <source>
        <dbReference type="EMBL" id="PFH35829.1"/>
    </source>
</evidence>
<feature type="compositionally biased region" description="Polar residues" evidence="2">
    <location>
        <begin position="1862"/>
        <end position="1875"/>
    </location>
</feature>
<sequence>MEQVSVQRLHPARSLPGTRLVVTPLADNSPAYPPAPSCATEIFLCSPSPSSSTRLRSLVQKPEGRSQRLRSVIGLANSKQDSSSSSSVVKSSASPAKSRGGVAPPCPRQSVALGNERPPERRPALASSGLRPLASASLACAASPPSALAHSSLTGPARAVDVECRAAGAGGRVQVDFAAAPKHSAPFPACSALSETARAPPRAAPAGEAQADGKAAQSLLARSRPTREAADAPRESKAVKKGPVSLAQRYPRHAIPLEEVERRRRSRERRAEGRLDSFSSEPTEESSREIPALTEFLHASPTREPEERGKTHTDVSLPPSAWALEAAHEAYREELRRRARLTREARQADPEEETRRFVREVLQRECEFFSSAHTPRTRRRNSTHRQESPSVDALPHPPVFTARVPEATSEGEASRAEGPEDAEDEESPPPAEPEMSPEECLYVPRSRLCMPLGTLDSLPSSPADTRRRYTSPTKPGEEPLREETRQGADGKETSGRRASVLSLRDDLQGDALNEQDVQDKHTTKLKAARQGRGFDREDLDPRIDARFPRPRAGGRSRAHSKSPVRDSALAASSTLAAAPAHLRGLAPRVAPPQSSFRSPAFSAEAGGLARPRSVEGERLGGLVTGLPTAAWEQPAGSTSLRLLAREAEATGSRERIPQPRAGAGDSVESQGVEATKLRKARSAMIPAYCYLVQSREGARRPPVPAASPLSFGPPPSAVRGDSGTSPLSVRESRQRRAAPFLSPLCPSFAAASPTRAPPSLEAEPVRTPKLLPSRLPSSVFSVATDRARASPRAAVGFGLGSADTSEGGGHGATPSLATTIFGGAARPQKTLRDESRERIQRQTALRLAEENLALQERHKRLSEEASRTARLEASAREARTRAKNYSLLYRDQQKKARELQDTVDAMVAELQMARAELVTARDSLHEQAASQRHLEESWVSRGAESGHGATGGRRLSSLRASRSSSRSSRARLVERETSEDDVPVPWALRQSKLRGNLQAEDSAGSVTFRPDPSPPAQRPPRARLLSLTPTVPSAPPSPLRRGSPSGCASPSLRRPSLSHPSGRRLSSPRFGASCEADDAASRRREARLHGWRGDECADFAGRDDGRNCRRSDDEDFVVRSRPPVEAPYVLSPHSPRERSGPRPAAAADLCVTGETFDFLPFSASPRSLSSASPPAPPRDMYPGDGEELVAQGRHVGFLGDPDDPRDDGVRRRRCRGFDRDDSAHASLSSSDVGELLQTLTGVGELLKPLAQAAGRHDDRGVSPALDVPAVLEKLRASRHLHPALDRLYKDLYSLYFPHGGEAGRGRGEPLFAEEEAARRREPRERPTEEEILISSFNPFAEREREVELGPGARVSSGRKGDEKRRREQETLLTQRLRKSYEELWLNVRMRQDIDADAKEEERRKKQMRKQKKKEMKRRAADGLRIGVEFHPSGLTETTRRGHGDESDASEGRPKLAWKDAAVVSGASVLRFAAPPVPLPTEIKAKHESSDSDFSSLPSEASPRRGNRVSLRHASHPGCTSSVSPSRTPINTEHRSFLSHSRRGASSSASPPSRVSACPSVYGSSPSSRRPVSSLCSAPASRVALSATRLSTRESSRRHETGEKREEKSAFGMFDPARFQENLEHVSRRNRRRGSHSTSDGDSRQATRGSRARTPARWAPVGAFYERTPKQAQLGDFEEAKEFRWGPRSYSSSEEERARRHDKEKRTRKKEKERRREERLSRHQERHRRGERRHRHHFSPTHRHGSRSSREREHRRERHWSSRRRDSSSEYERKGRRASSYSSASPDRARAPPAARARKDGPLKAPSSPAGAGAAPQRSSAPSAADAKADKDSPLGPPPSKAAKAKGLASKAGCSSLKAVEASPSSAAAQGTSPVSDKSRVEVLEDSEGKAKAAASTKKEGEGAAKPQVKKEENGGKDTGAAAAKSAEKTEVKAAAAADEKKIDGGDSGEKPPPGKGTGKKAPPPPKVGIVRLNTIYGKHEDDAGEKDAKVGSVTPEGKAAPAEADEARKDAGEALRKAEKDAQCAKNGKTEEDRANGGEEKKQVEGAKSAAPKKDGGEKAKESDAAKKEEASKASGDKKAKADKPKESSPEAAAASDKKEEGPRKKPSNGARPLLAAGENVLSPSKSLCFAMKQQQPSPQSGVLCKSAQGVQVVVSPEGQGEAAASKTDSKMPPKADSAGTAPSGGPMTEEAKKRKLQELRRLLRKHKGLRLPRLGRKGKKIRDPTMHDTFSTDAVQNIVEDLAAAGLWDPSGMDYSVADLLEAEDDEEEAESPRQPPPSLLKRGSGGAASRGELEA</sequence>
<feature type="compositionally biased region" description="Basic and acidic residues" evidence="2">
    <location>
        <begin position="2005"/>
        <end position="2045"/>
    </location>
</feature>
<feature type="compositionally biased region" description="Basic residues" evidence="2">
    <location>
        <begin position="1404"/>
        <end position="1416"/>
    </location>
</feature>
<feature type="compositionally biased region" description="Low complexity" evidence="2">
    <location>
        <begin position="1802"/>
        <end position="1825"/>
    </location>
</feature>
<evidence type="ECO:0000256" key="2">
    <source>
        <dbReference type="SAM" id="MobiDB-lite"/>
    </source>
</evidence>
<dbReference type="OrthoDB" id="332644at2759"/>
<feature type="region of interest" description="Disordered" evidence="2">
    <location>
        <begin position="1314"/>
        <end position="1370"/>
    </location>
</feature>
<feature type="region of interest" description="Disordered" evidence="2">
    <location>
        <begin position="928"/>
        <end position="981"/>
    </location>
</feature>
<dbReference type="KEGG" id="bbes:BESB_054800"/>
<reference evidence="3 4" key="1">
    <citation type="submission" date="2017-09" db="EMBL/GenBank/DDBJ databases">
        <title>Genome sequencing of Besnoitia besnoiti strain Bb-Ger1.</title>
        <authorList>
            <person name="Schares G."/>
            <person name="Venepally P."/>
            <person name="Lorenzi H.A."/>
        </authorList>
    </citation>
    <scope>NUCLEOTIDE SEQUENCE [LARGE SCALE GENOMIC DNA]</scope>
    <source>
        <strain evidence="3 4">Bb-Ger1</strain>
    </source>
</reference>
<feature type="compositionally biased region" description="Basic and acidic residues" evidence="2">
    <location>
        <begin position="1977"/>
        <end position="1989"/>
    </location>
</feature>
<feature type="compositionally biased region" description="Basic residues" evidence="2">
    <location>
        <begin position="1504"/>
        <end position="1514"/>
    </location>
</feature>
<feature type="region of interest" description="Disordered" evidence="2">
    <location>
        <begin position="699"/>
        <end position="735"/>
    </location>
</feature>
<feature type="compositionally biased region" description="Basic and acidic residues" evidence="2">
    <location>
        <begin position="1590"/>
        <end position="1608"/>
    </location>
</feature>
<feature type="compositionally biased region" description="Polar residues" evidence="2">
    <location>
        <begin position="1517"/>
        <end position="1530"/>
    </location>
</feature>
<comment type="caution">
    <text evidence="3">The sequence shown here is derived from an EMBL/GenBank/DDBJ whole genome shotgun (WGS) entry which is preliminary data.</text>
</comment>
<feature type="compositionally biased region" description="Basic and acidic residues" evidence="2">
    <location>
        <begin position="532"/>
        <end position="547"/>
    </location>
</feature>
<feature type="compositionally biased region" description="Pro residues" evidence="2">
    <location>
        <begin position="701"/>
        <end position="716"/>
    </location>
</feature>
<evidence type="ECO:0000256" key="1">
    <source>
        <dbReference type="SAM" id="Coils"/>
    </source>
</evidence>
<accession>A0A2A9MD72</accession>
<feature type="compositionally biased region" description="Low complexity" evidence="2">
    <location>
        <begin position="953"/>
        <end position="967"/>
    </location>
</feature>
<feature type="region of interest" description="Disordered" evidence="2">
    <location>
        <begin position="1162"/>
        <end position="1185"/>
    </location>
</feature>
<feature type="compositionally biased region" description="Basic residues" evidence="2">
    <location>
        <begin position="1723"/>
        <end position="1746"/>
    </location>
</feature>
<feature type="compositionally biased region" description="Low complexity" evidence="2">
    <location>
        <begin position="1543"/>
        <end position="1577"/>
    </location>
</feature>
<feature type="compositionally biased region" description="Basic and acidic residues" evidence="2">
    <location>
        <begin position="1713"/>
        <end position="1722"/>
    </location>
</feature>
<feature type="compositionally biased region" description="Basic and acidic residues" evidence="2">
    <location>
        <begin position="1315"/>
        <end position="1328"/>
    </location>
</feature>
<feature type="region of interest" description="Disordered" evidence="2">
    <location>
        <begin position="1397"/>
        <end position="1453"/>
    </location>
</feature>
<dbReference type="EMBL" id="NWUJ01000004">
    <property type="protein sequence ID" value="PFH35829.1"/>
    <property type="molecule type" value="Genomic_DNA"/>
</dbReference>
<keyword evidence="4" id="KW-1185">Reference proteome</keyword>
<feature type="compositionally biased region" description="Basic and acidic residues" evidence="2">
    <location>
        <begin position="1358"/>
        <end position="1369"/>
    </location>
</feature>
<feature type="compositionally biased region" description="Basic and acidic residues" evidence="2">
    <location>
        <begin position="2190"/>
        <end position="2202"/>
    </location>
</feature>
<feature type="region of interest" description="Disordered" evidence="2">
    <location>
        <begin position="644"/>
        <end position="674"/>
    </location>
</feature>
<feature type="region of interest" description="Disordered" evidence="2">
    <location>
        <begin position="2260"/>
        <end position="2297"/>
    </location>
</feature>
<feature type="compositionally biased region" description="Low complexity" evidence="2">
    <location>
        <begin position="1777"/>
        <end position="1794"/>
    </location>
</feature>
<feature type="compositionally biased region" description="Low complexity" evidence="2">
    <location>
        <begin position="1491"/>
        <end position="1500"/>
    </location>
</feature>
<feature type="region of interest" description="Disordered" evidence="2">
    <location>
        <begin position="2156"/>
        <end position="2229"/>
    </location>
</feature>
<feature type="compositionally biased region" description="Basic and acidic residues" evidence="2">
    <location>
        <begin position="1925"/>
        <end position="1949"/>
    </location>
</feature>
<feature type="region of interest" description="Disordered" evidence="2">
    <location>
        <begin position="1484"/>
        <end position="2119"/>
    </location>
</feature>